<evidence type="ECO:0000313" key="3">
    <source>
        <dbReference type="Proteomes" id="UP000179245"/>
    </source>
</evidence>
<sequence>MINKMINLLPAQEKKDILIRKKLKLALIFEIGLLFFLISVLLVFFSIQVYLGGEIDSEKIAISQRGKEVDTTAILSFQQEIKALNEKFGQVESFYEEQVYLTDGLEEVFQKLPTGSYITSFSFVKDLGQEKINLVGFSPTREKLLDFKKSLEADPKFDKVDFPPGNWVSSTNVDFYLSFELK</sequence>
<dbReference type="Proteomes" id="UP000179245">
    <property type="component" value="Unassembled WGS sequence"/>
</dbReference>
<evidence type="ECO:0008006" key="4">
    <source>
        <dbReference type="Google" id="ProtNLM"/>
    </source>
</evidence>
<gene>
    <name evidence="2" type="ORF">A2117_01970</name>
</gene>
<protein>
    <recommendedName>
        <fullName evidence="4">Fimbrial assembly protein</fullName>
    </recommendedName>
</protein>
<dbReference type="EMBL" id="MHTO01000022">
    <property type="protein sequence ID" value="OHA62030.1"/>
    <property type="molecule type" value="Genomic_DNA"/>
</dbReference>
<evidence type="ECO:0000256" key="1">
    <source>
        <dbReference type="SAM" id="Phobius"/>
    </source>
</evidence>
<keyword evidence="1" id="KW-0472">Membrane</keyword>
<dbReference type="InterPro" id="IPR007813">
    <property type="entry name" value="PilN"/>
</dbReference>
<comment type="caution">
    <text evidence="2">The sequence shown here is derived from an EMBL/GenBank/DDBJ whole genome shotgun (WGS) entry which is preliminary data.</text>
</comment>
<dbReference type="Pfam" id="PF05137">
    <property type="entry name" value="PilN"/>
    <property type="match status" value="1"/>
</dbReference>
<proteinExistence type="predicted"/>
<dbReference type="AlphaFoldDB" id="A0A1G2QN32"/>
<organism evidence="2 3">
    <name type="scientific">Candidatus Wildermuthbacteria bacterium GWA2_46_15</name>
    <dbReference type="NCBI Taxonomy" id="1802443"/>
    <lineage>
        <taxon>Bacteria</taxon>
        <taxon>Candidatus Wildermuthiibacteriota</taxon>
    </lineage>
</organism>
<keyword evidence="1" id="KW-0812">Transmembrane</keyword>
<dbReference type="STRING" id="1802443.A2117_01970"/>
<reference evidence="2 3" key="1">
    <citation type="journal article" date="2016" name="Nat. Commun.">
        <title>Thousands of microbial genomes shed light on interconnected biogeochemical processes in an aquifer system.</title>
        <authorList>
            <person name="Anantharaman K."/>
            <person name="Brown C.T."/>
            <person name="Hug L.A."/>
            <person name="Sharon I."/>
            <person name="Castelle C.J."/>
            <person name="Probst A.J."/>
            <person name="Thomas B.C."/>
            <person name="Singh A."/>
            <person name="Wilkins M.J."/>
            <person name="Karaoz U."/>
            <person name="Brodie E.L."/>
            <person name="Williams K.H."/>
            <person name="Hubbard S.S."/>
            <person name="Banfield J.F."/>
        </authorList>
    </citation>
    <scope>NUCLEOTIDE SEQUENCE [LARGE SCALE GENOMIC DNA]</scope>
</reference>
<name>A0A1G2QN32_9BACT</name>
<feature type="transmembrane region" description="Helical" evidence="1">
    <location>
        <begin position="25"/>
        <end position="51"/>
    </location>
</feature>
<evidence type="ECO:0000313" key="2">
    <source>
        <dbReference type="EMBL" id="OHA62030.1"/>
    </source>
</evidence>
<accession>A0A1G2QN32</accession>
<keyword evidence="1" id="KW-1133">Transmembrane helix</keyword>